<keyword evidence="2" id="KW-0479">Metal-binding</keyword>
<feature type="compositionally biased region" description="Polar residues" evidence="3">
    <location>
        <begin position="1"/>
        <end position="15"/>
    </location>
</feature>
<comment type="caution">
    <text evidence="5">The sequence shown here is derived from an EMBL/GenBank/DDBJ whole genome shotgun (WGS) entry which is preliminary data.</text>
</comment>
<evidence type="ECO:0000256" key="1">
    <source>
        <dbReference type="ARBA" id="ARBA00022737"/>
    </source>
</evidence>
<keyword evidence="6" id="KW-1185">Reference proteome</keyword>
<evidence type="ECO:0000256" key="3">
    <source>
        <dbReference type="SAM" id="MobiDB-lite"/>
    </source>
</evidence>
<sequence length="1016" mass="111828">MENSTELETLKSPQNSLFAPPARRRPLRSRTYCSLIQILSHCHNDLQHSQSPQPVPQAQTVGYNGAVECGQVTEHNELTKHEETKCENLLVQQEPVADKSKESIDSQGGGLSGKQKDVPDLVHTNLATEFNGQVAQAYSIVHKDSVIDEAQTSDCSIKSVNGLENVNCIPEQVALANSNIHRDLVLDEAQTSNCAIKSVDELENGNRVSEQLQVVLANNTIHGDSVINKPQTSDCIIRAVDELENVNCVPEFQMEDIGPSREPESNKGVCTVEVFEANNSCFGIDTSSESSKLGENCEGKGSSLDRSTSKEVEDQLRLKEIEFEKLISNSDSIDFSNCVTANEEIEEGEISGEAGVYNDLMDELFEDSMLLEERTTEEGQISGVDKEVFTWDDEDRGFISSALDRMDDDNDNDPMEVDIVRKKQDSLYQTIVYNSAMDTQNIDPTGASLENLSAHGEIFQENNLEKQVSVPGEQVASGDKKKKKKGPLTKERRAKKKKKDRIKRAEKNRKLGVKRLKLQPVLKPKTITYCRHYLKGRCLEVVEFNTLLSLSFRHLILIVLGYFSKIQLYLETHSIFMFLQGEKCNFSHDTIPLTKSKPCCHFARHSCMKGDDCPFDHQLSKYPCNNYSSQGFCSRSSDCLFSHKLLAESSSPASNVSKPELKSEQQMMLATKGSFTTSNLTKLEAKAPSLLTNSKPDKHLNIHATPPQNADAKFSSTIDSPGKSVEQHVSNPAQGAAAPAPKGVNFLFHAKSLLGDSSKHKQAGLSLKADVGNNVVSDTMFEVSGNIQKPKEISKIAPPRKPAGINFLSFGKVPSDDSNGKKFSRLFSSENNEIETLSLDDSTKAKQACFSQKSCDDVKVDSQTSDSTVDLVQNMKENAKRTSTVAAPWGTNFLAFDKSPLDDSRIKNQAGLRPSDDSILLPFVREKEVTPDRHQILSKMPSNPFGLSIDPSAAECSPSISSSSKTSFLSNTPSSVQKTVQSTLAFAAKFEPEIKLSRSIGSLDVRGSINREAGNS</sequence>
<feature type="compositionally biased region" description="Basic residues" evidence="3">
    <location>
        <begin position="480"/>
        <end position="502"/>
    </location>
</feature>
<dbReference type="AlphaFoldDB" id="A0A8S0U3U2"/>
<evidence type="ECO:0000313" key="5">
    <source>
        <dbReference type="EMBL" id="CAA3013334.1"/>
    </source>
</evidence>
<proteinExistence type="predicted"/>
<name>A0A8S0U3U2_OLEEU</name>
<keyword evidence="2" id="KW-0862">Zinc</keyword>
<feature type="region of interest" description="Disordered" evidence="3">
    <location>
        <begin position="467"/>
        <end position="506"/>
    </location>
</feature>
<evidence type="ECO:0000259" key="4">
    <source>
        <dbReference type="PROSITE" id="PS50103"/>
    </source>
</evidence>
<evidence type="ECO:0000313" key="6">
    <source>
        <dbReference type="Proteomes" id="UP000594638"/>
    </source>
</evidence>
<feature type="region of interest" description="Disordered" evidence="3">
    <location>
        <begin position="1"/>
        <end position="23"/>
    </location>
</feature>
<dbReference type="Gene3D" id="4.10.1000.10">
    <property type="entry name" value="Zinc finger, CCCH-type"/>
    <property type="match status" value="1"/>
</dbReference>
<dbReference type="PANTHER" id="PTHR13119">
    <property type="entry name" value="ZINC FINGER CCCH DOMAIN-CONTAINING PROTEI"/>
    <property type="match status" value="1"/>
</dbReference>
<keyword evidence="2" id="KW-0863">Zinc-finger</keyword>
<accession>A0A8S0U3U2</accession>
<feature type="region of interest" description="Disordered" evidence="3">
    <location>
        <begin position="96"/>
        <end position="117"/>
    </location>
</feature>
<dbReference type="InterPro" id="IPR045124">
    <property type="entry name" value="Su(sable)-like"/>
</dbReference>
<dbReference type="GO" id="GO:0045892">
    <property type="term" value="P:negative regulation of DNA-templated transcription"/>
    <property type="evidence" value="ECO:0007669"/>
    <property type="project" value="InterPro"/>
</dbReference>
<protein>
    <submittedName>
        <fullName evidence="5">Zinc finger CCCH domain-containing 65 isoform X4</fullName>
    </submittedName>
</protein>
<dbReference type="PANTHER" id="PTHR13119:SF12">
    <property type="entry name" value="PROTEIN SUPPRESSOR OF SABLE"/>
    <property type="match status" value="1"/>
</dbReference>
<dbReference type="Proteomes" id="UP000594638">
    <property type="component" value="Unassembled WGS sequence"/>
</dbReference>
<dbReference type="GO" id="GO:0005634">
    <property type="term" value="C:nucleus"/>
    <property type="evidence" value="ECO:0007669"/>
    <property type="project" value="TreeGrafter"/>
</dbReference>
<feature type="domain" description="C3H1-type" evidence="4">
    <location>
        <begin position="593"/>
        <end position="620"/>
    </location>
</feature>
<dbReference type="InterPro" id="IPR000571">
    <property type="entry name" value="Znf_CCCH"/>
</dbReference>
<gene>
    <name evidence="5" type="ORF">OLEA9_A034704</name>
</gene>
<dbReference type="Gramene" id="OE9A034704T3">
    <property type="protein sequence ID" value="OE9A034704C3"/>
    <property type="gene ID" value="OE9A034704"/>
</dbReference>
<dbReference type="GO" id="GO:0003723">
    <property type="term" value="F:RNA binding"/>
    <property type="evidence" value="ECO:0007669"/>
    <property type="project" value="InterPro"/>
</dbReference>
<feature type="zinc finger region" description="C3H1-type" evidence="2">
    <location>
        <begin position="593"/>
        <end position="620"/>
    </location>
</feature>
<evidence type="ECO:0000256" key="2">
    <source>
        <dbReference type="PROSITE-ProRule" id="PRU00723"/>
    </source>
</evidence>
<reference evidence="5 6" key="1">
    <citation type="submission" date="2019-12" db="EMBL/GenBank/DDBJ databases">
        <authorList>
            <person name="Alioto T."/>
            <person name="Alioto T."/>
            <person name="Gomez Garrido J."/>
        </authorList>
    </citation>
    <scope>NUCLEOTIDE SEQUENCE [LARGE SCALE GENOMIC DNA]</scope>
</reference>
<feature type="region of interest" description="Disordered" evidence="3">
    <location>
        <begin position="691"/>
        <end position="738"/>
    </location>
</feature>
<dbReference type="EMBL" id="CACTIH010007431">
    <property type="protein sequence ID" value="CAA3013334.1"/>
    <property type="molecule type" value="Genomic_DNA"/>
</dbReference>
<feature type="zinc finger region" description="C3H1-type" evidence="2">
    <location>
        <begin position="623"/>
        <end position="646"/>
    </location>
</feature>
<dbReference type="GO" id="GO:0008270">
    <property type="term" value="F:zinc ion binding"/>
    <property type="evidence" value="ECO:0007669"/>
    <property type="project" value="UniProtKB-KW"/>
</dbReference>
<dbReference type="PROSITE" id="PS50103">
    <property type="entry name" value="ZF_C3H1"/>
    <property type="match status" value="2"/>
</dbReference>
<dbReference type="SMART" id="SM00356">
    <property type="entry name" value="ZnF_C3H1"/>
    <property type="match status" value="2"/>
</dbReference>
<keyword evidence="1" id="KW-0677">Repeat</keyword>
<dbReference type="OrthoDB" id="411372at2759"/>
<dbReference type="Gramene" id="OE9A034704T2">
    <property type="protein sequence ID" value="OE9A034704C2"/>
    <property type="gene ID" value="OE9A034704"/>
</dbReference>
<feature type="domain" description="C3H1-type" evidence="4">
    <location>
        <begin position="623"/>
        <end position="646"/>
    </location>
</feature>
<organism evidence="5 6">
    <name type="scientific">Olea europaea subsp. europaea</name>
    <dbReference type="NCBI Taxonomy" id="158383"/>
    <lineage>
        <taxon>Eukaryota</taxon>
        <taxon>Viridiplantae</taxon>
        <taxon>Streptophyta</taxon>
        <taxon>Embryophyta</taxon>
        <taxon>Tracheophyta</taxon>
        <taxon>Spermatophyta</taxon>
        <taxon>Magnoliopsida</taxon>
        <taxon>eudicotyledons</taxon>
        <taxon>Gunneridae</taxon>
        <taxon>Pentapetalae</taxon>
        <taxon>asterids</taxon>
        <taxon>lamiids</taxon>
        <taxon>Lamiales</taxon>
        <taxon>Oleaceae</taxon>
        <taxon>Oleeae</taxon>
        <taxon>Olea</taxon>
    </lineage>
</organism>